<dbReference type="Proteomes" id="UP000289738">
    <property type="component" value="Chromosome B08"/>
</dbReference>
<evidence type="ECO:0000313" key="2">
    <source>
        <dbReference type="Proteomes" id="UP000289738"/>
    </source>
</evidence>
<gene>
    <name evidence="1" type="ORF">Ahy_B08g093675</name>
</gene>
<sequence>MRERIKFIDNDPLSIFIKPSTKYYNPKTRTAWHETVTMIYKFCFTIVLQVLFHYHHQFPEVRTHELLAKLGNVAFSLGGLNQNH</sequence>
<reference evidence="1 2" key="1">
    <citation type="submission" date="2019-01" db="EMBL/GenBank/DDBJ databases">
        <title>Sequencing of cultivated peanut Arachis hypogaea provides insights into genome evolution and oil improvement.</title>
        <authorList>
            <person name="Chen X."/>
        </authorList>
    </citation>
    <scope>NUCLEOTIDE SEQUENCE [LARGE SCALE GENOMIC DNA]</scope>
    <source>
        <strain evidence="2">cv. Fuhuasheng</strain>
        <tissue evidence="1">Leaves</tissue>
    </source>
</reference>
<protein>
    <submittedName>
        <fullName evidence="1">Uncharacterized protein</fullName>
    </submittedName>
</protein>
<dbReference type="AlphaFoldDB" id="A0A444Y6W1"/>
<organism evidence="1 2">
    <name type="scientific">Arachis hypogaea</name>
    <name type="common">Peanut</name>
    <dbReference type="NCBI Taxonomy" id="3818"/>
    <lineage>
        <taxon>Eukaryota</taxon>
        <taxon>Viridiplantae</taxon>
        <taxon>Streptophyta</taxon>
        <taxon>Embryophyta</taxon>
        <taxon>Tracheophyta</taxon>
        <taxon>Spermatophyta</taxon>
        <taxon>Magnoliopsida</taxon>
        <taxon>eudicotyledons</taxon>
        <taxon>Gunneridae</taxon>
        <taxon>Pentapetalae</taxon>
        <taxon>rosids</taxon>
        <taxon>fabids</taxon>
        <taxon>Fabales</taxon>
        <taxon>Fabaceae</taxon>
        <taxon>Papilionoideae</taxon>
        <taxon>50 kb inversion clade</taxon>
        <taxon>dalbergioids sensu lato</taxon>
        <taxon>Dalbergieae</taxon>
        <taxon>Pterocarpus clade</taxon>
        <taxon>Arachis</taxon>
    </lineage>
</organism>
<comment type="caution">
    <text evidence="1">The sequence shown here is derived from an EMBL/GenBank/DDBJ whole genome shotgun (WGS) entry which is preliminary data.</text>
</comment>
<name>A0A444Y6W1_ARAHY</name>
<accession>A0A444Y6W1</accession>
<proteinExistence type="predicted"/>
<keyword evidence="2" id="KW-1185">Reference proteome</keyword>
<evidence type="ECO:0000313" key="1">
    <source>
        <dbReference type="EMBL" id="RYQ97597.1"/>
    </source>
</evidence>
<dbReference type="EMBL" id="SDMP01000018">
    <property type="protein sequence ID" value="RYQ97597.1"/>
    <property type="molecule type" value="Genomic_DNA"/>
</dbReference>